<gene>
    <name evidence="1" type="ORF">V1477_000107</name>
</gene>
<accession>A0ABD2D2M1</accession>
<evidence type="ECO:0000313" key="1">
    <source>
        <dbReference type="EMBL" id="KAL2751631.1"/>
    </source>
</evidence>
<protein>
    <submittedName>
        <fullName evidence="1">Integrase core domain protein</fullName>
    </submittedName>
</protein>
<sequence length="194" mass="23059">MECQYRTIYFLAEFLNQDQKDWNGRDLRILLNLLPICPPGSKEKDISYVYGSRLRIKLDEIHKITRERMEIKSCKMKACNDREVNKQNLEEGQKVLLFNPQQEKNERVMLSFTDFPRILDYGFFFERNEFVNVKSVIRWDKLKVYCLSMPMVLHVILRKCLNGEFLCRDSQETDSAFVCGNFVVGNKTLEHELQ</sequence>
<keyword evidence="2" id="KW-1185">Reference proteome</keyword>
<dbReference type="EMBL" id="JAYRBN010000002">
    <property type="protein sequence ID" value="KAL2751631.1"/>
    <property type="molecule type" value="Genomic_DNA"/>
</dbReference>
<reference evidence="1 2" key="1">
    <citation type="journal article" date="2024" name="Ann. Entomol. Soc. Am.">
        <title>Genomic analyses of the southern and eastern yellowjacket wasps (Hymenoptera: Vespidae) reveal evolutionary signatures of social life.</title>
        <authorList>
            <person name="Catto M.A."/>
            <person name="Caine P.B."/>
            <person name="Orr S.E."/>
            <person name="Hunt B.G."/>
            <person name="Goodisman M.A.D."/>
        </authorList>
    </citation>
    <scope>NUCLEOTIDE SEQUENCE [LARGE SCALE GENOMIC DNA]</scope>
    <source>
        <strain evidence="1">232</strain>
        <tissue evidence="1">Head and thorax</tissue>
    </source>
</reference>
<dbReference type="Proteomes" id="UP001607303">
    <property type="component" value="Unassembled WGS sequence"/>
</dbReference>
<evidence type="ECO:0000313" key="2">
    <source>
        <dbReference type="Proteomes" id="UP001607303"/>
    </source>
</evidence>
<proteinExistence type="predicted"/>
<name>A0ABD2D2M1_VESMC</name>
<organism evidence="1 2">
    <name type="scientific">Vespula maculifrons</name>
    <name type="common">Eastern yellow jacket</name>
    <name type="synonym">Wasp</name>
    <dbReference type="NCBI Taxonomy" id="7453"/>
    <lineage>
        <taxon>Eukaryota</taxon>
        <taxon>Metazoa</taxon>
        <taxon>Ecdysozoa</taxon>
        <taxon>Arthropoda</taxon>
        <taxon>Hexapoda</taxon>
        <taxon>Insecta</taxon>
        <taxon>Pterygota</taxon>
        <taxon>Neoptera</taxon>
        <taxon>Endopterygota</taxon>
        <taxon>Hymenoptera</taxon>
        <taxon>Apocrita</taxon>
        <taxon>Aculeata</taxon>
        <taxon>Vespoidea</taxon>
        <taxon>Vespidae</taxon>
        <taxon>Vespinae</taxon>
        <taxon>Vespula</taxon>
    </lineage>
</organism>
<comment type="caution">
    <text evidence="1">The sequence shown here is derived from an EMBL/GenBank/DDBJ whole genome shotgun (WGS) entry which is preliminary data.</text>
</comment>
<dbReference type="AlphaFoldDB" id="A0ABD2D2M1"/>